<organism evidence="2 3">
    <name type="scientific">Nonomuraea deserti</name>
    <dbReference type="NCBI Taxonomy" id="1848322"/>
    <lineage>
        <taxon>Bacteria</taxon>
        <taxon>Bacillati</taxon>
        <taxon>Actinomycetota</taxon>
        <taxon>Actinomycetes</taxon>
        <taxon>Streptosporangiales</taxon>
        <taxon>Streptosporangiaceae</taxon>
        <taxon>Nonomuraea</taxon>
    </lineage>
</organism>
<dbReference type="RefSeq" id="WP_132597115.1">
    <property type="nucleotide sequence ID" value="NZ_SMKO01000058.1"/>
</dbReference>
<sequence length="133" mass="13467">MGVVAAMIVVGLGSALVAGGRAGTGGRSRRVLLRVGNGSVLTLRMFAASRAGLSMLCGTALGAAAGCVIGLLLAWPSTASVDWEVPPRVSFETPWWAVAALVAGLPVVAGVIAALPRPRVSSGRSHDLPDRVR</sequence>
<proteinExistence type="predicted"/>
<comment type="caution">
    <text evidence="2">The sequence shown here is derived from an EMBL/GenBank/DDBJ whole genome shotgun (WGS) entry which is preliminary data.</text>
</comment>
<reference evidence="2 3" key="1">
    <citation type="submission" date="2019-03" db="EMBL/GenBank/DDBJ databases">
        <title>Draft genome sequences of novel Actinobacteria.</title>
        <authorList>
            <person name="Sahin N."/>
            <person name="Ay H."/>
            <person name="Saygin H."/>
        </authorList>
    </citation>
    <scope>NUCLEOTIDE SEQUENCE [LARGE SCALE GENOMIC DNA]</scope>
    <source>
        <strain evidence="2 3">KC310</strain>
    </source>
</reference>
<evidence type="ECO:0000256" key="1">
    <source>
        <dbReference type="SAM" id="Phobius"/>
    </source>
</evidence>
<evidence type="ECO:0000313" key="2">
    <source>
        <dbReference type="EMBL" id="TDD03071.1"/>
    </source>
</evidence>
<keyword evidence="1" id="KW-1133">Transmembrane helix</keyword>
<gene>
    <name evidence="2" type="ORF">E1292_22060</name>
</gene>
<dbReference type="Proteomes" id="UP000295258">
    <property type="component" value="Unassembled WGS sequence"/>
</dbReference>
<feature type="transmembrane region" description="Helical" evidence="1">
    <location>
        <begin position="6"/>
        <end position="24"/>
    </location>
</feature>
<keyword evidence="1" id="KW-0472">Membrane</keyword>
<accession>A0A4R4VE13</accession>
<dbReference type="EMBL" id="SMKO01000058">
    <property type="protein sequence ID" value="TDD03071.1"/>
    <property type="molecule type" value="Genomic_DNA"/>
</dbReference>
<name>A0A4R4VE13_9ACTN</name>
<protein>
    <submittedName>
        <fullName evidence="2">Uncharacterized protein</fullName>
    </submittedName>
</protein>
<feature type="transmembrane region" description="Helical" evidence="1">
    <location>
        <begin position="95"/>
        <end position="115"/>
    </location>
</feature>
<keyword evidence="3" id="KW-1185">Reference proteome</keyword>
<dbReference type="AlphaFoldDB" id="A0A4R4VE13"/>
<keyword evidence="1" id="KW-0812">Transmembrane</keyword>
<evidence type="ECO:0000313" key="3">
    <source>
        <dbReference type="Proteomes" id="UP000295258"/>
    </source>
</evidence>
<feature type="transmembrane region" description="Helical" evidence="1">
    <location>
        <begin position="53"/>
        <end position="75"/>
    </location>
</feature>